<name>A0A261W274_9BORD</name>
<comment type="caution">
    <text evidence="1">The sequence shown here is derived from an EMBL/GenBank/DDBJ whole genome shotgun (WGS) entry which is preliminary data.</text>
</comment>
<evidence type="ECO:0000313" key="2">
    <source>
        <dbReference type="Proteomes" id="UP000215633"/>
    </source>
</evidence>
<evidence type="ECO:0000313" key="1">
    <source>
        <dbReference type="EMBL" id="OZI80141.1"/>
    </source>
</evidence>
<keyword evidence="2" id="KW-1185">Reference proteome</keyword>
<proteinExistence type="predicted"/>
<dbReference type="Proteomes" id="UP000215633">
    <property type="component" value="Unassembled WGS sequence"/>
</dbReference>
<sequence length="116" mass="13143">MNSAPLISSQRYLDPQVVERKVHTFRVFVVSTLETQLRGKPYRVLLDGHHNLAAARLAGVSPDWRGPSKKMRRIMASMSPADFERMLINNLTDSDWYFVETGEVVAELLGVEREAA</sequence>
<accession>A0A261W274</accession>
<reference evidence="2" key="1">
    <citation type="submission" date="2017-05" db="EMBL/GenBank/DDBJ databases">
        <title>Complete and WGS of Bordetella genogroups.</title>
        <authorList>
            <person name="Spilker T."/>
            <person name="Lipuma J."/>
        </authorList>
    </citation>
    <scope>NUCLEOTIDE SEQUENCE [LARGE SCALE GENOMIC DNA]</scope>
    <source>
        <strain evidence="2">AU8256</strain>
    </source>
</reference>
<dbReference type="AlphaFoldDB" id="A0A261W274"/>
<protein>
    <recommendedName>
        <fullName evidence="3">Chromosome partitioning protein ParB</fullName>
    </recommendedName>
</protein>
<gene>
    <name evidence="1" type="ORF">CAL24_08250</name>
</gene>
<organism evidence="1 2">
    <name type="scientific">Bordetella genomosp. 2</name>
    <dbReference type="NCBI Taxonomy" id="1983456"/>
    <lineage>
        <taxon>Bacteria</taxon>
        <taxon>Pseudomonadati</taxon>
        <taxon>Pseudomonadota</taxon>
        <taxon>Betaproteobacteria</taxon>
        <taxon>Burkholderiales</taxon>
        <taxon>Alcaligenaceae</taxon>
        <taxon>Bordetella</taxon>
    </lineage>
</organism>
<evidence type="ECO:0008006" key="3">
    <source>
        <dbReference type="Google" id="ProtNLM"/>
    </source>
</evidence>
<dbReference type="EMBL" id="NEVT01000003">
    <property type="protein sequence ID" value="OZI80141.1"/>
    <property type="molecule type" value="Genomic_DNA"/>
</dbReference>
<dbReference type="RefSeq" id="WP_094806530.1">
    <property type="nucleotide sequence ID" value="NZ_NEVT01000003.1"/>
</dbReference>